<dbReference type="RefSeq" id="WP_245953733.1">
    <property type="nucleotide sequence ID" value="NZ_QRDP01000004.1"/>
</dbReference>
<accession>A0A3D9FFW2</accession>
<dbReference type="AlphaFoldDB" id="A0A3D9FFW2"/>
<comment type="caution">
    <text evidence="2">The sequence shown here is derived from an EMBL/GenBank/DDBJ whole genome shotgun (WGS) entry which is preliminary data.</text>
</comment>
<dbReference type="EMBL" id="QRDP01000004">
    <property type="protein sequence ID" value="RED16427.1"/>
    <property type="molecule type" value="Genomic_DNA"/>
</dbReference>
<dbReference type="SUPFAM" id="SSF52141">
    <property type="entry name" value="Uracil-DNA glycosylase-like"/>
    <property type="match status" value="1"/>
</dbReference>
<organism evidence="2 3">
    <name type="scientific">Parasphingopyxis lamellibrachiae</name>
    <dbReference type="NCBI Taxonomy" id="680125"/>
    <lineage>
        <taxon>Bacteria</taxon>
        <taxon>Pseudomonadati</taxon>
        <taxon>Pseudomonadota</taxon>
        <taxon>Alphaproteobacteria</taxon>
        <taxon>Sphingomonadales</taxon>
        <taxon>Sphingomonadaceae</taxon>
        <taxon>Parasphingopyxis</taxon>
    </lineage>
</organism>
<dbReference type="InterPro" id="IPR026353">
    <property type="entry name" value="Hypoxan-DNA_Glyclase"/>
</dbReference>
<dbReference type="Pfam" id="PF03167">
    <property type="entry name" value="UDG"/>
    <property type="match status" value="1"/>
</dbReference>
<keyword evidence="3" id="KW-1185">Reference proteome</keyword>
<protein>
    <submittedName>
        <fullName evidence="2">G/U mismatch-specific uracil-DNA glycosylase</fullName>
    </submittedName>
</protein>
<dbReference type="InterPro" id="IPR036895">
    <property type="entry name" value="Uracil-DNA_glycosylase-like_sf"/>
</dbReference>
<dbReference type="SMART" id="SM00986">
    <property type="entry name" value="UDG"/>
    <property type="match status" value="1"/>
</dbReference>
<evidence type="ECO:0000313" key="2">
    <source>
        <dbReference type="EMBL" id="RED16427.1"/>
    </source>
</evidence>
<dbReference type="Gene3D" id="3.40.470.10">
    <property type="entry name" value="Uracil-DNA glycosylase-like domain"/>
    <property type="match status" value="1"/>
</dbReference>
<gene>
    <name evidence="2" type="ORF">DFR46_1450</name>
</gene>
<dbReference type="CDD" id="cd10032">
    <property type="entry name" value="UDG-F6_HDG"/>
    <property type="match status" value="1"/>
</dbReference>
<dbReference type="InterPro" id="IPR005122">
    <property type="entry name" value="Uracil-DNA_glycosylase-like"/>
</dbReference>
<evidence type="ECO:0000313" key="3">
    <source>
        <dbReference type="Proteomes" id="UP000256310"/>
    </source>
</evidence>
<sequence length="184" mass="20315">MRRKSSFPPVVDPHTRILILGSLPGEESLRQAQYYAHPQNSFWDLVGGAIDTDLRGLAYRDRLEALLGRHIGLWDVIAEARRTGSLDSAIRDARGNDLCQLANSLPSLQAIVFNGRKSANIGREQLGELGGRYRLVDLPSSSPAYAAMPFGEKLSHWAVIGSMIDKPEDRLDSQSGTEDQDPNF</sequence>
<dbReference type="Proteomes" id="UP000256310">
    <property type="component" value="Unassembled WGS sequence"/>
</dbReference>
<evidence type="ECO:0000259" key="1">
    <source>
        <dbReference type="SMART" id="SM00986"/>
    </source>
</evidence>
<feature type="domain" description="Uracil-DNA glycosylase-like" evidence="1">
    <location>
        <begin position="8"/>
        <end position="161"/>
    </location>
</feature>
<dbReference type="NCBIfam" id="TIGR04274">
    <property type="entry name" value="hypoxanDNAglyco"/>
    <property type="match status" value="1"/>
</dbReference>
<dbReference type="SMART" id="SM00987">
    <property type="entry name" value="UreE_C"/>
    <property type="match status" value="1"/>
</dbReference>
<reference evidence="2 3" key="1">
    <citation type="submission" date="2018-07" db="EMBL/GenBank/DDBJ databases">
        <title>Genomic Encyclopedia of Type Strains, Phase IV (KMG-IV): sequencing the most valuable type-strain genomes for metagenomic binning, comparative biology and taxonomic classification.</title>
        <authorList>
            <person name="Goeker M."/>
        </authorList>
    </citation>
    <scope>NUCLEOTIDE SEQUENCE [LARGE SCALE GENOMIC DNA]</scope>
    <source>
        <strain evidence="2 3">DSM 26725</strain>
    </source>
</reference>
<proteinExistence type="predicted"/>
<name>A0A3D9FFW2_9SPHN</name>